<evidence type="ECO:0000313" key="9">
    <source>
        <dbReference type="EMBL" id="SIT16650.1"/>
    </source>
</evidence>
<dbReference type="GO" id="GO:0006974">
    <property type="term" value="P:DNA damage response"/>
    <property type="evidence" value="ECO:0007669"/>
    <property type="project" value="TreeGrafter"/>
</dbReference>
<keyword evidence="3 7" id="KW-0847">Vitamin C</keyword>
<evidence type="ECO:0000256" key="5">
    <source>
        <dbReference type="ARBA" id="ARBA00023002"/>
    </source>
</evidence>
<dbReference type="Pfam" id="PF13640">
    <property type="entry name" value="2OG-FeII_Oxy_3"/>
    <property type="match status" value="1"/>
</dbReference>
<gene>
    <name evidence="9" type="ORF">SAMN05421779_10962</name>
</gene>
<dbReference type="PANTHER" id="PTHR41536">
    <property type="entry name" value="PKHD-TYPE HYDROXYLASE YBIX"/>
    <property type="match status" value="1"/>
</dbReference>
<dbReference type="InterPro" id="IPR041097">
    <property type="entry name" value="PKHD_C"/>
</dbReference>
<dbReference type="HAMAP" id="MF_00657">
    <property type="entry name" value="Hydroxyl_YbiX"/>
    <property type="match status" value="1"/>
</dbReference>
<dbReference type="PROSITE" id="PS51471">
    <property type="entry name" value="FE2OG_OXY"/>
    <property type="match status" value="1"/>
</dbReference>
<feature type="binding site" evidence="7">
    <location>
        <position position="96"/>
    </location>
    <ligand>
        <name>Fe cation</name>
        <dbReference type="ChEBI" id="CHEBI:24875"/>
    </ligand>
</feature>
<evidence type="ECO:0000256" key="1">
    <source>
        <dbReference type="ARBA" id="ARBA00001961"/>
    </source>
</evidence>
<evidence type="ECO:0000313" key="10">
    <source>
        <dbReference type="Proteomes" id="UP000185678"/>
    </source>
</evidence>
<comment type="cofactor">
    <cofactor evidence="7">
        <name>Fe(2+)</name>
        <dbReference type="ChEBI" id="CHEBI:29033"/>
    </cofactor>
    <text evidence="7">Binds 1 Fe(2+) ion per subunit.</text>
</comment>
<dbReference type="AlphaFoldDB" id="A0A1N7Q1C6"/>
<comment type="cofactor">
    <cofactor evidence="1 7">
        <name>L-ascorbate</name>
        <dbReference type="ChEBI" id="CHEBI:38290"/>
    </cofactor>
</comment>
<evidence type="ECO:0000256" key="6">
    <source>
        <dbReference type="ARBA" id="ARBA00023004"/>
    </source>
</evidence>
<dbReference type="SMART" id="SM00702">
    <property type="entry name" value="P4Hc"/>
    <property type="match status" value="1"/>
</dbReference>
<organism evidence="9 10">
    <name type="scientific">Insolitispirillum peregrinum</name>
    <dbReference type="NCBI Taxonomy" id="80876"/>
    <lineage>
        <taxon>Bacteria</taxon>
        <taxon>Pseudomonadati</taxon>
        <taxon>Pseudomonadota</taxon>
        <taxon>Alphaproteobacteria</taxon>
        <taxon>Rhodospirillales</taxon>
        <taxon>Novispirillaceae</taxon>
        <taxon>Insolitispirillum</taxon>
    </lineage>
</organism>
<evidence type="ECO:0000259" key="8">
    <source>
        <dbReference type="PROSITE" id="PS51471"/>
    </source>
</evidence>
<dbReference type="PANTHER" id="PTHR41536:SF1">
    <property type="entry name" value="PKHD-TYPE HYDROXYLASE YBIX"/>
    <property type="match status" value="1"/>
</dbReference>
<keyword evidence="5 7" id="KW-0560">Oxidoreductase</keyword>
<proteinExistence type="inferred from homology"/>
<feature type="binding site" evidence="7">
    <location>
        <position position="160"/>
    </location>
    <ligand>
        <name>Fe cation</name>
        <dbReference type="ChEBI" id="CHEBI:24875"/>
    </ligand>
</feature>
<dbReference type="Pfam" id="PF18331">
    <property type="entry name" value="PKHD_C"/>
    <property type="match status" value="1"/>
</dbReference>
<dbReference type="GO" id="GO:0005506">
    <property type="term" value="F:iron ion binding"/>
    <property type="evidence" value="ECO:0007669"/>
    <property type="project" value="UniProtKB-UniRule"/>
</dbReference>
<dbReference type="Proteomes" id="UP000185678">
    <property type="component" value="Unassembled WGS sequence"/>
</dbReference>
<dbReference type="Gene3D" id="2.60.120.620">
    <property type="entry name" value="q2cbj1_9rhob like domain"/>
    <property type="match status" value="1"/>
</dbReference>
<evidence type="ECO:0000256" key="7">
    <source>
        <dbReference type="HAMAP-Rule" id="MF_00657"/>
    </source>
</evidence>
<keyword evidence="2 7" id="KW-0479">Metal-binding</keyword>
<dbReference type="InterPro" id="IPR044862">
    <property type="entry name" value="Pro_4_hyd_alph_FE2OG_OXY"/>
</dbReference>
<dbReference type="InterPro" id="IPR023550">
    <property type="entry name" value="PKHD_hydroxylase"/>
</dbReference>
<keyword evidence="6 7" id="KW-0408">Iron</keyword>
<dbReference type="EMBL" id="FTOA01000009">
    <property type="protein sequence ID" value="SIT16650.1"/>
    <property type="molecule type" value="Genomic_DNA"/>
</dbReference>
<evidence type="ECO:0000256" key="3">
    <source>
        <dbReference type="ARBA" id="ARBA00022896"/>
    </source>
</evidence>
<accession>A0A1N7Q1C6</accession>
<dbReference type="GO" id="GO:0031418">
    <property type="term" value="F:L-ascorbic acid binding"/>
    <property type="evidence" value="ECO:0007669"/>
    <property type="project" value="UniProtKB-KW"/>
</dbReference>
<dbReference type="InterPro" id="IPR005123">
    <property type="entry name" value="Oxoglu/Fe-dep_dioxygenase_dom"/>
</dbReference>
<evidence type="ECO:0000256" key="4">
    <source>
        <dbReference type="ARBA" id="ARBA00022964"/>
    </source>
</evidence>
<feature type="binding site" evidence="7">
    <location>
        <position position="98"/>
    </location>
    <ligand>
        <name>Fe cation</name>
        <dbReference type="ChEBI" id="CHEBI:24875"/>
    </ligand>
</feature>
<dbReference type="STRING" id="80876.SAMN05421779_10962"/>
<dbReference type="GO" id="GO:0016706">
    <property type="term" value="F:2-oxoglutarate-dependent dioxygenase activity"/>
    <property type="evidence" value="ECO:0007669"/>
    <property type="project" value="UniProtKB-UniRule"/>
</dbReference>
<evidence type="ECO:0000256" key="2">
    <source>
        <dbReference type="ARBA" id="ARBA00022723"/>
    </source>
</evidence>
<keyword evidence="10" id="KW-1185">Reference proteome</keyword>
<name>A0A1N7Q1C6_9PROT</name>
<dbReference type="InterPro" id="IPR006620">
    <property type="entry name" value="Pro_4_hyd_alph"/>
</dbReference>
<dbReference type="OrthoDB" id="9812472at2"/>
<dbReference type="NCBIfam" id="NF003974">
    <property type="entry name" value="PRK05467.1-3"/>
    <property type="match status" value="1"/>
</dbReference>
<sequence length="228" mass="25384">MLLRLPDVLTADEVRECRTMLETAGWIDGRVTAGDQAGKVKDNLQIPEDTPTSRALGEIILRALARSAAFSSAVLPLRVLPPMFNRYDPQMTYGYHVDNSIRSIPGTGGMRMRADVSTTIFLSDPADYDGGELVIDDTYGTHSVKLPAGHAVVYPSSSLHQVQPVTRGSRWASFFFTQSMVRDDGLRAMLYDLDVAIIALRQELGDQHRSVLSLVNHYHNLLRRWAEL</sequence>
<protein>
    <submittedName>
        <fullName evidence="9">PKHD-type hydroxylase</fullName>
    </submittedName>
</protein>
<reference evidence="9 10" key="1">
    <citation type="submission" date="2017-01" db="EMBL/GenBank/DDBJ databases">
        <authorList>
            <person name="Mah S.A."/>
            <person name="Swanson W.J."/>
            <person name="Moy G.W."/>
            <person name="Vacquier V.D."/>
        </authorList>
    </citation>
    <scope>NUCLEOTIDE SEQUENCE [LARGE SCALE GENOMIC DNA]</scope>
    <source>
        <strain evidence="9 10">DSM 11589</strain>
    </source>
</reference>
<keyword evidence="4 7" id="KW-0223">Dioxygenase</keyword>
<feature type="binding site" evidence="7">
    <location>
        <position position="170"/>
    </location>
    <ligand>
        <name>2-oxoglutarate</name>
        <dbReference type="ChEBI" id="CHEBI:16810"/>
    </ligand>
</feature>
<feature type="domain" description="Fe2OG dioxygenase" evidence="8">
    <location>
        <begin position="78"/>
        <end position="179"/>
    </location>
</feature>
<dbReference type="NCBIfam" id="NF003975">
    <property type="entry name" value="PRK05467.1-4"/>
    <property type="match status" value="1"/>
</dbReference>
<dbReference type="GO" id="GO:0006879">
    <property type="term" value="P:intracellular iron ion homeostasis"/>
    <property type="evidence" value="ECO:0007669"/>
    <property type="project" value="TreeGrafter"/>
</dbReference>
<dbReference type="Gene3D" id="4.10.860.20">
    <property type="entry name" value="Rabenosyn, Rab binding domain"/>
    <property type="match status" value="1"/>
</dbReference>
<dbReference type="RefSeq" id="WP_076401936.1">
    <property type="nucleotide sequence ID" value="NZ_FTOA01000009.1"/>
</dbReference>